<evidence type="ECO:0000313" key="4">
    <source>
        <dbReference type="Proteomes" id="UP000321261"/>
    </source>
</evidence>
<keyword evidence="1" id="KW-0560">Oxidoreductase</keyword>
<dbReference type="Gene3D" id="1.20.140.10">
    <property type="entry name" value="Butyryl-CoA Dehydrogenase, subunit A, domain 3"/>
    <property type="match status" value="1"/>
</dbReference>
<dbReference type="SUPFAM" id="SSF47203">
    <property type="entry name" value="Acyl-CoA dehydrogenase C-terminal domain-like"/>
    <property type="match status" value="1"/>
</dbReference>
<protein>
    <submittedName>
        <fullName evidence="3">Acyl-CoA dehydrogenase-like protein</fullName>
    </submittedName>
</protein>
<keyword evidence="4" id="KW-1185">Reference proteome</keyword>
<evidence type="ECO:0000259" key="2">
    <source>
        <dbReference type="Pfam" id="PF08028"/>
    </source>
</evidence>
<dbReference type="AlphaFoldDB" id="A0A561SU49"/>
<proteinExistence type="predicted"/>
<dbReference type="RefSeq" id="WP_147257415.1">
    <property type="nucleotide sequence ID" value="NZ_VIWU01000001.1"/>
</dbReference>
<evidence type="ECO:0000313" key="3">
    <source>
        <dbReference type="EMBL" id="TWF78389.1"/>
    </source>
</evidence>
<dbReference type="InterPro" id="IPR013107">
    <property type="entry name" value="Acyl-CoA_DH_C"/>
</dbReference>
<feature type="domain" description="Acyl-CoA dehydrogenase C-terminal" evidence="2">
    <location>
        <begin position="2"/>
        <end position="47"/>
    </location>
</feature>
<organism evidence="3 4">
    <name type="scientific">Pseudonocardia hierapolitana</name>
    <dbReference type="NCBI Taxonomy" id="1128676"/>
    <lineage>
        <taxon>Bacteria</taxon>
        <taxon>Bacillati</taxon>
        <taxon>Actinomycetota</taxon>
        <taxon>Actinomycetes</taxon>
        <taxon>Pseudonocardiales</taxon>
        <taxon>Pseudonocardiaceae</taxon>
        <taxon>Pseudonocardia</taxon>
    </lineage>
</organism>
<dbReference type="Pfam" id="PF08028">
    <property type="entry name" value="Acyl-CoA_dh_2"/>
    <property type="match status" value="1"/>
</dbReference>
<dbReference type="GO" id="GO:0016627">
    <property type="term" value="F:oxidoreductase activity, acting on the CH-CH group of donors"/>
    <property type="evidence" value="ECO:0007669"/>
    <property type="project" value="InterPro"/>
</dbReference>
<dbReference type="Proteomes" id="UP000321261">
    <property type="component" value="Unassembled WGS sequence"/>
</dbReference>
<reference evidence="3 4" key="1">
    <citation type="submission" date="2019-06" db="EMBL/GenBank/DDBJ databases">
        <title>Sequencing the genomes of 1000 actinobacteria strains.</title>
        <authorList>
            <person name="Klenk H.-P."/>
        </authorList>
    </citation>
    <scope>NUCLEOTIDE SEQUENCE [LARGE SCALE GENOMIC DNA]</scope>
    <source>
        <strain evidence="3 4">DSM 45671</strain>
    </source>
</reference>
<dbReference type="EMBL" id="VIWU01000001">
    <property type="protein sequence ID" value="TWF78389.1"/>
    <property type="molecule type" value="Genomic_DNA"/>
</dbReference>
<evidence type="ECO:0000256" key="1">
    <source>
        <dbReference type="ARBA" id="ARBA00023002"/>
    </source>
</evidence>
<sequence>MAAVQDCRLAVEKLLDLHGSSVFAAGNPLGRFWRDLAVGSRHGAVNPWAAADDYGRILTEDRHGPTSI</sequence>
<dbReference type="InterPro" id="IPR036250">
    <property type="entry name" value="AcylCo_DH-like_C"/>
</dbReference>
<comment type="caution">
    <text evidence="3">The sequence shown here is derived from an EMBL/GenBank/DDBJ whole genome shotgun (WGS) entry which is preliminary data.</text>
</comment>
<gene>
    <name evidence="3" type="ORF">FHX44_114312</name>
</gene>
<accession>A0A561SU49</accession>
<dbReference type="OrthoDB" id="3402961at2"/>
<name>A0A561SU49_9PSEU</name>